<feature type="region of interest" description="Disordered" evidence="7">
    <location>
        <begin position="1"/>
        <end position="33"/>
    </location>
</feature>
<feature type="transmembrane region" description="Helical" evidence="8">
    <location>
        <begin position="199"/>
        <end position="219"/>
    </location>
</feature>
<dbReference type="Proteomes" id="UP000094801">
    <property type="component" value="Unassembled WGS sequence"/>
</dbReference>
<evidence type="ECO:0000256" key="5">
    <source>
        <dbReference type="ARBA" id="ARBA00023136"/>
    </source>
</evidence>
<dbReference type="PANTHER" id="PTHR43791">
    <property type="entry name" value="PERMEASE-RELATED"/>
    <property type="match status" value="1"/>
</dbReference>
<accession>A0A1E4SSZ1</accession>
<feature type="transmembrane region" description="Helical" evidence="8">
    <location>
        <begin position="347"/>
        <end position="367"/>
    </location>
</feature>
<feature type="compositionally biased region" description="Basic and acidic residues" evidence="7">
    <location>
        <begin position="1"/>
        <end position="14"/>
    </location>
</feature>
<evidence type="ECO:0000313" key="10">
    <source>
        <dbReference type="Proteomes" id="UP000094801"/>
    </source>
</evidence>
<dbReference type="InterPro" id="IPR011701">
    <property type="entry name" value="MFS"/>
</dbReference>
<dbReference type="PANTHER" id="PTHR43791:SF39">
    <property type="entry name" value="TRANSPORTER LIZ1_SEO1, PUTATIVE (AFU_ORTHOLOGUE AFUA_3G00980)-RELATED"/>
    <property type="match status" value="1"/>
</dbReference>
<sequence length="520" mass="58657">MSEERKFDDTRALAKSDVSSASSKEPLVLDSEQQENAKKTGVFGKVNFFQPWFEPGTTAKEKKLIIKLDIFILTYSCLAWFLKYLDQQNITNAYANGMKEDFNMTKNQLSWLNTYFSIGTIIGSIPASLLITKLPPNIFLPACDFIWGLFVLFLYKCTTVEQMYALRFCCGFMEASANPCIHFILGSFYRKSELGRRSAFFVISGVVSQAISGFIMNGLNSSLDGRNGLPSYKWLFIIDFVIGIPIVLWGIVALPGLPNRGCKAWYLSEWDKEKIKERIETDGRTQENTPWTWGTLKTLLTSWQPYAYTLAYSFWCLTAGSYCMQFMTLFLKYKKNYTQTQINYMPDAISCVNLITMISSGIIIDLIGGRRWPVCIFVGLLMIVGFGILRSHTENAKLRLTGYIITGVYGCFTPILSGWANIACGNDPKLRAFTLSVMVAIGTSVVTPFQQYVFPSSEAPFYKQTNGFSYALAFTVCLVAWTGIGLPLLETYMEKKKKNSKQISDEEEDKVNPIFLAADI</sequence>
<dbReference type="EMBL" id="KV453879">
    <property type="protein sequence ID" value="ODV82615.1"/>
    <property type="molecule type" value="Genomic_DNA"/>
</dbReference>
<feature type="transmembrane region" description="Helical" evidence="8">
    <location>
        <begin position="470"/>
        <end position="489"/>
    </location>
</feature>
<reference evidence="10" key="1">
    <citation type="submission" date="2016-04" db="EMBL/GenBank/DDBJ databases">
        <title>Comparative genomics of biotechnologically important yeasts.</title>
        <authorList>
            <consortium name="DOE Joint Genome Institute"/>
            <person name="Riley R."/>
            <person name="Haridas S."/>
            <person name="Wolfe K.H."/>
            <person name="Lopes M.R."/>
            <person name="Hittinger C.T."/>
            <person name="Goker M."/>
            <person name="Salamov A."/>
            <person name="Wisecaver J."/>
            <person name="Long T.M."/>
            <person name="Aerts A.L."/>
            <person name="Barry K."/>
            <person name="Choi C."/>
            <person name="Clum A."/>
            <person name="Coughlan A.Y."/>
            <person name="Deshpande S."/>
            <person name="Douglass A.P."/>
            <person name="Hanson S.J."/>
            <person name="Klenk H.-P."/>
            <person name="Labutti K."/>
            <person name="Lapidus A."/>
            <person name="Lindquist E."/>
            <person name="Lipzen A."/>
            <person name="Meier-Kolthoff J.P."/>
            <person name="Ohm R.A."/>
            <person name="Otillar R.P."/>
            <person name="Pangilinan J."/>
            <person name="Peng Y."/>
            <person name="Rokas A."/>
            <person name="Rosa C.A."/>
            <person name="Scheuner C."/>
            <person name="Sibirny A.A."/>
            <person name="Slot J.C."/>
            <person name="Stielow J.B."/>
            <person name="Sun H."/>
            <person name="Kurtzman C.P."/>
            <person name="Blackwell M."/>
            <person name="Grigoriev I.V."/>
            <person name="Jeffries T.W."/>
        </authorList>
    </citation>
    <scope>NUCLEOTIDE SEQUENCE [LARGE SCALE GENOMIC DNA]</scope>
    <source>
        <strain evidence="10">NRRL YB-2248</strain>
    </source>
</reference>
<proteinExistence type="inferred from homology"/>
<name>A0A1E4SSZ1_9ASCO</name>
<evidence type="ECO:0000313" key="9">
    <source>
        <dbReference type="EMBL" id="ODV82615.1"/>
    </source>
</evidence>
<feature type="transmembrane region" description="Helical" evidence="8">
    <location>
        <begin position="372"/>
        <end position="389"/>
    </location>
</feature>
<comment type="similarity">
    <text evidence="6">Belongs to the major facilitator superfamily. Allantoate permease family.</text>
</comment>
<dbReference type="GO" id="GO:0022857">
    <property type="term" value="F:transmembrane transporter activity"/>
    <property type="evidence" value="ECO:0007669"/>
    <property type="project" value="InterPro"/>
</dbReference>
<evidence type="ECO:0000256" key="4">
    <source>
        <dbReference type="ARBA" id="ARBA00022989"/>
    </source>
</evidence>
<evidence type="ECO:0000256" key="2">
    <source>
        <dbReference type="ARBA" id="ARBA00022448"/>
    </source>
</evidence>
<evidence type="ECO:0000256" key="8">
    <source>
        <dbReference type="SAM" id="Phobius"/>
    </source>
</evidence>
<evidence type="ECO:0000256" key="6">
    <source>
        <dbReference type="ARBA" id="ARBA00037968"/>
    </source>
</evidence>
<dbReference type="InterPro" id="IPR036259">
    <property type="entry name" value="MFS_trans_sf"/>
</dbReference>
<keyword evidence="10" id="KW-1185">Reference proteome</keyword>
<feature type="transmembrane region" description="Helical" evidence="8">
    <location>
        <begin position="306"/>
        <end position="327"/>
    </location>
</feature>
<dbReference type="AlphaFoldDB" id="A0A1E4SSZ1"/>
<keyword evidence="5 8" id="KW-0472">Membrane</keyword>
<dbReference type="SUPFAM" id="SSF103473">
    <property type="entry name" value="MFS general substrate transporter"/>
    <property type="match status" value="1"/>
</dbReference>
<evidence type="ECO:0000256" key="3">
    <source>
        <dbReference type="ARBA" id="ARBA00022692"/>
    </source>
</evidence>
<keyword evidence="2" id="KW-0813">Transport</keyword>
<feature type="transmembrane region" description="Helical" evidence="8">
    <location>
        <begin position="138"/>
        <end position="155"/>
    </location>
</feature>
<feature type="transmembrane region" description="Helical" evidence="8">
    <location>
        <begin position="432"/>
        <end position="450"/>
    </location>
</feature>
<feature type="transmembrane region" description="Helical" evidence="8">
    <location>
        <begin position="231"/>
        <end position="254"/>
    </location>
</feature>
<dbReference type="Gene3D" id="1.20.1250.20">
    <property type="entry name" value="MFS general substrate transporter like domains"/>
    <property type="match status" value="2"/>
</dbReference>
<dbReference type="GO" id="GO:0016020">
    <property type="term" value="C:membrane"/>
    <property type="evidence" value="ECO:0007669"/>
    <property type="project" value="UniProtKB-SubCell"/>
</dbReference>
<feature type="transmembrane region" description="Helical" evidence="8">
    <location>
        <begin position="401"/>
        <end position="420"/>
    </location>
</feature>
<organism evidence="9 10">
    <name type="scientific">[Candida] arabinofermentans NRRL YB-2248</name>
    <dbReference type="NCBI Taxonomy" id="983967"/>
    <lineage>
        <taxon>Eukaryota</taxon>
        <taxon>Fungi</taxon>
        <taxon>Dikarya</taxon>
        <taxon>Ascomycota</taxon>
        <taxon>Saccharomycotina</taxon>
        <taxon>Pichiomycetes</taxon>
        <taxon>Pichiales</taxon>
        <taxon>Pichiaceae</taxon>
        <taxon>Ogataea</taxon>
        <taxon>Ogataea/Candida clade</taxon>
    </lineage>
</organism>
<evidence type="ECO:0000256" key="1">
    <source>
        <dbReference type="ARBA" id="ARBA00004141"/>
    </source>
</evidence>
<dbReference type="FunFam" id="1.20.1250.20:FF:000065">
    <property type="entry name" value="Putative MFS pantothenate transporter"/>
    <property type="match status" value="1"/>
</dbReference>
<comment type="subcellular location">
    <subcellularLocation>
        <location evidence="1">Membrane</location>
        <topology evidence="1">Multi-pass membrane protein</topology>
    </subcellularLocation>
</comment>
<evidence type="ECO:0008006" key="11">
    <source>
        <dbReference type="Google" id="ProtNLM"/>
    </source>
</evidence>
<feature type="transmembrane region" description="Helical" evidence="8">
    <location>
        <begin position="112"/>
        <end position="132"/>
    </location>
</feature>
<keyword evidence="3 8" id="KW-0812">Transmembrane</keyword>
<evidence type="ECO:0000256" key="7">
    <source>
        <dbReference type="SAM" id="MobiDB-lite"/>
    </source>
</evidence>
<dbReference type="STRING" id="983967.A0A1E4SSZ1"/>
<gene>
    <name evidence="9" type="ORF">CANARDRAFT_204857</name>
</gene>
<dbReference type="OrthoDB" id="3639251at2759"/>
<keyword evidence="4 8" id="KW-1133">Transmembrane helix</keyword>
<dbReference type="Pfam" id="PF07690">
    <property type="entry name" value="MFS_1"/>
    <property type="match status" value="1"/>
</dbReference>
<protein>
    <recommendedName>
        <fullName evidence="11">Major facilitator superfamily (MFS) profile domain-containing protein</fullName>
    </recommendedName>
</protein>